<dbReference type="SMART" id="SM00478">
    <property type="entry name" value="ENDO3c"/>
    <property type="match status" value="1"/>
</dbReference>
<evidence type="ECO:0000256" key="10">
    <source>
        <dbReference type="ARBA" id="ARBA00023239"/>
    </source>
</evidence>
<evidence type="ECO:0000256" key="3">
    <source>
        <dbReference type="ARBA" id="ARBA00022723"/>
    </source>
</evidence>
<comment type="similarity">
    <text evidence="1 12">Belongs to the Nth/MutY family.</text>
</comment>
<comment type="cofactor">
    <cofactor evidence="12">
        <name>[4Fe-4S] cluster</name>
        <dbReference type="ChEBI" id="CHEBI:49883"/>
    </cofactor>
    <text evidence="12">Binds 1 [4Fe-4S] cluster.</text>
</comment>
<evidence type="ECO:0000256" key="6">
    <source>
        <dbReference type="ARBA" id="ARBA00023004"/>
    </source>
</evidence>
<dbReference type="GO" id="GO:0006285">
    <property type="term" value="P:base-excision repair, AP site formation"/>
    <property type="evidence" value="ECO:0007669"/>
    <property type="project" value="TreeGrafter"/>
</dbReference>
<dbReference type="HAMAP" id="MF_00942">
    <property type="entry name" value="Nth"/>
    <property type="match status" value="1"/>
</dbReference>
<keyword evidence="8 12" id="KW-0238">DNA-binding</keyword>
<keyword evidence="10 12" id="KW-0456">Lyase</keyword>
<dbReference type="InterPro" id="IPR003265">
    <property type="entry name" value="HhH-GPD_domain"/>
</dbReference>
<dbReference type="GO" id="GO:0019104">
    <property type="term" value="F:DNA N-glycosylase activity"/>
    <property type="evidence" value="ECO:0007669"/>
    <property type="project" value="UniProtKB-UniRule"/>
</dbReference>
<dbReference type="GO" id="GO:0003677">
    <property type="term" value="F:DNA binding"/>
    <property type="evidence" value="ECO:0007669"/>
    <property type="project" value="UniProtKB-UniRule"/>
</dbReference>
<evidence type="ECO:0000256" key="11">
    <source>
        <dbReference type="ARBA" id="ARBA00023295"/>
    </source>
</evidence>
<evidence type="ECO:0000256" key="4">
    <source>
        <dbReference type="ARBA" id="ARBA00022763"/>
    </source>
</evidence>
<dbReference type="PIRSF" id="PIRSF001435">
    <property type="entry name" value="Nth"/>
    <property type="match status" value="1"/>
</dbReference>
<dbReference type="AlphaFoldDB" id="A0A1H2WAH3"/>
<name>A0A1H2WAH3_9BACL</name>
<dbReference type="InterPro" id="IPR003651">
    <property type="entry name" value="Endonuclease3_FeS-loop_motif"/>
</dbReference>
<dbReference type="FunFam" id="1.10.1670.10:FF:000001">
    <property type="entry name" value="Endonuclease III"/>
    <property type="match status" value="1"/>
</dbReference>
<evidence type="ECO:0000256" key="1">
    <source>
        <dbReference type="ARBA" id="ARBA00008343"/>
    </source>
</evidence>
<dbReference type="PANTHER" id="PTHR10359:SF18">
    <property type="entry name" value="ENDONUCLEASE III"/>
    <property type="match status" value="1"/>
</dbReference>
<feature type="binding site" evidence="12">
    <location>
        <position position="206"/>
    </location>
    <ligand>
        <name>[4Fe-4S] cluster</name>
        <dbReference type="ChEBI" id="CHEBI:49883"/>
    </ligand>
</feature>
<dbReference type="GO" id="GO:0140078">
    <property type="term" value="F:class I DNA-(apurinic or apyrimidinic site) endonuclease activity"/>
    <property type="evidence" value="ECO:0007669"/>
    <property type="project" value="UniProtKB-EC"/>
</dbReference>
<dbReference type="InterPro" id="IPR011257">
    <property type="entry name" value="DNA_glycosylase"/>
</dbReference>
<dbReference type="GO" id="GO:0046872">
    <property type="term" value="F:metal ion binding"/>
    <property type="evidence" value="ECO:0007669"/>
    <property type="project" value="UniProtKB-KW"/>
</dbReference>
<keyword evidence="5 12" id="KW-0378">Hydrolase</keyword>
<keyword evidence="3 12" id="KW-0479">Metal-binding</keyword>
<dbReference type="NCBIfam" id="TIGR01083">
    <property type="entry name" value="nth"/>
    <property type="match status" value="1"/>
</dbReference>
<feature type="binding site" evidence="12">
    <location>
        <position position="190"/>
    </location>
    <ligand>
        <name>[4Fe-4S] cluster</name>
        <dbReference type="ChEBI" id="CHEBI:49883"/>
    </ligand>
</feature>
<evidence type="ECO:0000256" key="9">
    <source>
        <dbReference type="ARBA" id="ARBA00023204"/>
    </source>
</evidence>
<comment type="catalytic activity">
    <reaction evidence="12">
        <text>2'-deoxyribonucleotide-(2'-deoxyribose 5'-phosphate)-2'-deoxyribonucleotide-DNA = a 3'-end 2'-deoxyribonucleotide-(2,3-dehydro-2,3-deoxyribose 5'-phosphate)-DNA + a 5'-end 5'-phospho-2'-deoxyribonucleoside-DNA + H(+)</text>
        <dbReference type="Rhea" id="RHEA:66592"/>
        <dbReference type="Rhea" id="RHEA-COMP:13180"/>
        <dbReference type="Rhea" id="RHEA-COMP:16897"/>
        <dbReference type="Rhea" id="RHEA-COMP:17067"/>
        <dbReference type="ChEBI" id="CHEBI:15378"/>
        <dbReference type="ChEBI" id="CHEBI:136412"/>
        <dbReference type="ChEBI" id="CHEBI:157695"/>
        <dbReference type="ChEBI" id="CHEBI:167181"/>
        <dbReference type="EC" id="4.2.99.18"/>
    </reaction>
</comment>
<dbReference type="InterPro" id="IPR005759">
    <property type="entry name" value="Nth"/>
</dbReference>
<accession>A0A1H2WAH3</accession>
<dbReference type="STRING" id="89784.SAMN04489725_11431"/>
<keyword evidence="14" id="KW-0255">Endonuclease</keyword>
<reference evidence="15" key="1">
    <citation type="submission" date="2016-10" db="EMBL/GenBank/DDBJ databases">
        <authorList>
            <person name="Varghese N."/>
        </authorList>
    </citation>
    <scope>NUCLEOTIDE SEQUENCE [LARGE SCALE GENOMIC DNA]</scope>
    <source>
        <strain evidence="15">DSM 12489</strain>
    </source>
</reference>
<gene>
    <name evidence="12" type="primary">nth</name>
    <name evidence="14" type="ORF">SAMN04489725_11431</name>
</gene>
<dbReference type="Pfam" id="PF10576">
    <property type="entry name" value="EndIII_4Fe-2S"/>
    <property type="match status" value="1"/>
</dbReference>
<dbReference type="SUPFAM" id="SSF48150">
    <property type="entry name" value="DNA-glycosylase"/>
    <property type="match status" value="1"/>
</dbReference>
<evidence type="ECO:0000256" key="2">
    <source>
        <dbReference type="ARBA" id="ARBA00022485"/>
    </source>
</evidence>
<dbReference type="Proteomes" id="UP000182589">
    <property type="component" value="Unassembled WGS sequence"/>
</dbReference>
<evidence type="ECO:0000313" key="15">
    <source>
        <dbReference type="Proteomes" id="UP000182589"/>
    </source>
</evidence>
<keyword evidence="4 12" id="KW-0227">DNA damage</keyword>
<evidence type="ECO:0000256" key="8">
    <source>
        <dbReference type="ARBA" id="ARBA00023125"/>
    </source>
</evidence>
<dbReference type="Pfam" id="PF00730">
    <property type="entry name" value="HhH-GPD"/>
    <property type="match status" value="1"/>
</dbReference>
<dbReference type="PANTHER" id="PTHR10359">
    <property type="entry name" value="A/G-SPECIFIC ADENINE GLYCOSYLASE/ENDONUCLEASE III"/>
    <property type="match status" value="1"/>
</dbReference>
<dbReference type="InterPro" id="IPR023170">
    <property type="entry name" value="HhH_base_excis_C"/>
</dbReference>
<sequence length="226" mass="25451">MALLTKRETAEVVARLAERYPDAKCALNFTTPFELLIATMLSAQCTDARVNMVTARLFQKYQGPRAFATATPEQMAEDIREVGLFRTKAQNIVATARILLEKYGGEVPKNREQLVELPGVGRKTANVVLSNAFGIPAFAVDTHVQRVTNRIGIVKSDDPLKTEEQACRKLPREMWTQAHHLFIHHGRQICVARKPKCDICPVFELCHYAREQVRLAAGNQRRKAEP</sequence>
<evidence type="ECO:0000259" key="13">
    <source>
        <dbReference type="SMART" id="SM00478"/>
    </source>
</evidence>
<keyword evidence="2 12" id="KW-0004">4Fe-4S</keyword>
<dbReference type="Gene3D" id="1.10.1670.10">
    <property type="entry name" value="Helix-hairpin-Helix base-excision DNA repair enzymes (C-terminal)"/>
    <property type="match status" value="1"/>
</dbReference>
<dbReference type="GO" id="GO:0051539">
    <property type="term" value="F:4 iron, 4 sulfur cluster binding"/>
    <property type="evidence" value="ECO:0007669"/>
    <property type="project" value="UniProtKB-UniRule"/>
</dbReference>
<evidence type="ECO:0000256" key="7">
    <source>
        <dbReference type="ARBA" id="ARBA00023014"/>
    </source>
</evidence>
<dbReference type="InterPro" id="IPR004036">
    <property type="entry name" value="Endonuclease-III-like_CS2"/>
</dbReference>
<organism evidence="14 15">
    <name type="scientific">Alicyclobacillus hesperidum</name>
    <dbReference type="NCBI Taxonomy" id="89784"/>
    <lineage>
        <taxon>Bacteria</taxon>
        <taxon>Bacillati</taxon>
        <taxon>Bacillota</taxon>
        <taxon>Bacilli</taxon>
        <taxon>Bacillales</taxon>
        <taxon>Alicyclobacillaceae</taxon>
        <taxon>Alicyclobacillus</taxon>
    </lineage>
</organism>
<feature type="binding site" evidence="12">
    <location>
        <position position="200"/>
    </location>
    <ligand>
        <name>[4Fe-4S] cluster</name>
        <dbReference type="ChEBI" id="CHEBI:49883"/>
    </ligand>
</feature>
<dbReference type="CDD" id="cd00056">
    <property type="entry name" value="ENDO3c"/>
    <property type="match status" value="1"/>
</dbReference>
<protein>
    <recommendedName>
        <fullName evidence="12">Endonuclease III</fullName>
        <ecNumber evidence="12">4.2.99.18</ecNumber>
    </recommendedName>
    <alternativeName>
        <fullName evidence="12">DNA-(apurinic or apyrimidinic site) lyase</fullName>
    </alternativeName>
</protein>
<dbReference type="FunFam" id="1.10.340.30:FF:000001">
    <property type="entry name" value="Endonuclease III"/>
    <property type="match status" value="1"/>
</dbReference>
<keyword evidence="11 12" id="KW-0326">Glycosidase</keyword>
<keyword evidence="7 12" id="KW-0411">Iron-sulfur</keyword>
<feature type="domain" description="HhH-GPD" evidence="13">
    <location>
        <begin position="41"/>
        <end position="188"/>
    </location>
</feature>
<proteinExistence type="inferred from homology"/>
<dbReference type="EMBL" id="FNOJ01000014">
    <property type="protein sequence ID" value="SDW77525.1"/>
    <property type="molecule type" value="Genomic_DNA"/>
</dbReference>
<keyword evidence="14" id="KW-0540">Nuclease</keyword>
<feature type="binding site" evidence="12">
    <location>
        <position position="197"/>
    </location>
    <ligand>
        <name>[4Fe-4S] cluster</name>
        <dbReference type="ChEBI" id="CHEBI:49883"/>
    </ligand>
</feature>
<dbReference type="PROSITE" id="PS01155">
    <property type="entry name" value="ENDONUCLEASE_III_2"/>
    <property type="match status" value="1"/>
</dbReference>
<dbReference type="Gene3D" id="1.10.340.30">
    <property type="entry name" value="Hypothetical protein, domain 2"/>
    <property type="match status" value="1"/>
</dbReference>
<keyword evidence="15" id="KW-1185">Reference proteome</keyword>
<dbReference type="InterPro" id="IPR000445">
    <property type="entry name" value="HhH_motif"/>
</dbReference>
<dbReference type="PROSITE" id="PS00764">
    <property type="entry name" value="ENDONUCLEASE_III_1"/>
    <property type="match status" value="1"/>
</dbReference>
<evidence type="ECO:0000313" key="14">
    <source>
        <dbReference type="EMBL" id="SDW77525.1"/>
    </source>
</evidence>
<dbReference type="EC" id="4.2.99.18" evidence="12"/>
<dbReference type="Pfam" id="PF00633">
    <property type="entry name" value="HHH"/>
    <property type="match status" value="1"/>
</dbReference>
<dbReference type="RefSeq" id="WP_074693430.1">
    <property type="nucleotide sequence ID" value="NZ_FNOJ01000014.1"/>
</dbReference>
<keyword evidence="9 12" id="KW-0234">DNA repair</keyword>
<dbReference type="SMART" id="SM00525">
    <property type="entry name" value="FES"/>
    <property type="match status" value="1"/>
</dbReference>
<evidence type="ECO:0000256" key="12">
    <source>
        <dbReference type="HAMAP-Rule" id="MF_00942"/>
    </source>
</evidence>
<dbReference type="InterPro" id="IPR004035">
    <property type="entry name" value="Endouclease-III_FeS-bd_BS"/>
</dbReference>
<evidence type="ECO:0000256" key="5">
    <source>
        <dbReference type="ARBA" id="ARBA00022801"/>
    </source>
</evidence>
<keyword evidence="6 12" id="KW-0408">Iron</keyword>
<comment type="function">
    <text evidence="12">DNA repair enzyme that has both DNA N-glycosylase activity and AP-lyase activity. The DNA N-glycosylase activity releases various damaged pyrimidines from DNA by cleaving the N-glycosidic bond, leaving an AP (apurinic/apyrimidinic) site. The AP-lyase activity cleaves the phosphodiester bond 3' to the AP site by a beta-elimination, leaving a 3'-terminal unsaturated sugar and a product with a terminal 5'-phosphate.</text>
</comment>